<feature type="non-terminal residue" evidence="1">
    <location>
        <position position="1"/>
    </location>
</feature>
<proteinExistence type="predicted"/>
<evidence type="ECO:0000313" key="1">
    <source>
        <dbReference type="EMBL" id="GFY49257.1"/>
    </source>
</evidence>
<protein>
    <submittedName>
        <fullName evidence="1">Uncharacterized protein</fullName>
    </submittedName>
</protein>
<gene>
    <name evidence="1" type="ORF">TNIN_166901</name>
</gene>
<dbReference type="EMBL" id="BMAV01006922">
    <property type="protein sequence ID" value="GFY49257.1"/>
    <property type="molecule type" value="Genomic_DNA"/>
</dbReference>
<reference evidence="1" key="1">
    <citation type="submission" date="2020-08" db="EMBL/GenBank/DDBJ databases">
        <title>Multicomponent nature underlies the extraordinary mechanical properties of spider dragline silk.</title>
        <authorList>
            <person name="Kono N."/>
            <person name="Nakamura H."/>
            <person name="Mori M."/>
            <person name="Yoshida Y."/>
            <person name="Ohtoshi R."/>
            <person name="Malay A.D."/>
            <person name="Moran D.A.P."/>
            <person name="Tomita M."/>
            <person name="Numata K."/>
            <person name="Arakawa K."/>
        </authorList>
    </citation>
    <scope>NUCLEOTIDE SEQUENCE</scope>
</reference>
<dbReference type="Proteomes" id="UP000886998">
    <property type="component" value="Unassembled WGS sequence"/>
</dbReference>
<accession>A0A8X6XAN8</accession>
<organism evidence="1 2">
    <name type="scientific">Trichonephila inaurata madagascariensis</name>
    <dbReference type="NCBI Taxonomy" id="2747483"/>
    <lineage>
        <taxon>Eukaryota</taxon>
        <taxon>Metazoa</taxon>
        <taxon>Ecdysozoa</taxon>
        <taxon>Arthropoda</taxon>
        <taxon>Chelicerata</taxon>
        <taxon>Arachnida</taxon>
        <taxon>Araneae</taxon>
        <taxon>Araneomorphae</taxon>
        <taxon>Entelegynae</taxon>
        <taxon>Araneoidea</taxon>
        <taxon>Nephilidae</taxon>
        <taxon>Trichonephila</taxon>
        <taxon>Trichonephila inaurata</taxon>
    </lineage>
</organism>
<keyword evidence="2" id="KW-1185">Reference proteome</keyword>
<dbReference type="AlphaFoldDB" id="A0A8X6XAN8"/>
<evidence type="ECO:0000313" key="2">
    <source>
        <dbReference type="Proteomes" id="UP000886998"/>
    </source>
</evidence>
<comment type="caution">
    <text evidence="1">The sequence shown here is derived from an EMBL/GenBank/DDBJ whole genome shotgun (WGS) entry which is preliminary data.</text>
</comment>
<sequence>IDGYNVEVVRDSSNEDEALTGNEIERCITRIMPTKPTYAEKEKNLRMRRRGWPSAC</sequence>
<name>A0A8X6XAN8_9ARAC</name>